<evidence type="ECO:0000313" key="2">
    <source>
        <dbReference type="Proteomes" id="UP000053989"/>
    </source>
</evidence>
<dbReference type="AlphaFoldDB" id="A0A0C3D6G3"/>
<organism evidence="1 2">
    <name type="scientific">Scleroderma citrinum Foug A</name>
    <dbReference type="NCBI Taxonomy" id="1036808"/>
    <lineage>
        <taxon>Eukaryota</taxon>
        <taxon>Fungi</taxon>
        <taxon>Dikarya</taxon>
        <taxon>Basidiomycota</taxon>
        <taxon>Agaricomycotina</taxon>
        <taxon>Agaricomycetes</taxon>
        <taxon>Agaricomycetidae</taxon>
        <taxon>Boletales</taxon>
        <taxon>Sclerodermatineae</taxon>
        <taxon>Sclerodermataceae</taxon>
        <taxon>Scleroderma</taxon>
    </lineage>
</organism>
<dbReference type="InParanoid" id="A0A0C3D6G3"/>
<evidence type="ECO:0000313" key="1">
    <source>
        <dbReference type="EMBL" id="KIM56365.1"/>
    </source>
</evidence>
<proteinExistence type="predicted"/>
<keyword evidence="2" id="KW-1185">Reference proteome</keyword>
<gene>
    <name evidence="1" type="ORF">SCLCIDRAFT_1220401</name>
</gene>
<reference evidence="1 2" key="1">
    <citation type="submission" date="2014-04" db="EMBL/GenBank/DDBJ databases">
        <authorList>
            <consortium name="DOE Joint Genome Institute"/>
            <person name="Kuo A."/>
            <person name="Kohler A."/>
            <person name="Nagy L.G."/>
            <person name="Floudas D."/>
            <person name="Copeland A."/>
            <person name="Barry K.W."/>
            <person name="Cichocki N."/>
            <person name="Veneault-Fourrey C."/>
            <person name="LaButti K."/>
            <person name="Lindquist E.A."/>
            <person name="Lipzen A."/>
            <person name="Lundell T."/>
            <person name="Morin E."/>
            <person name="Murat C."/>
            <person name="Sun H."/>
            <person name="Tunlid A."/>
            <person name="Henrissat B."/>
            <person name="Grigoriev I.V."/>
            <person name="Hibbett D.S."/>
            <person name="Martin F."/>
            <person name="Nordberg H.P."/>
            <person name="Cantor M.N."/>
            <person name="Hua S.X."/>
        </authorList>
    </citation>
    <scope>NUCLEOTIDE SEQUENCE [LARGE SCALE GENOMIC DNA]</scope>
    <source>
        <strain evidence="1 2">Foug A</strain>
    </source>
</reference>
<dbReference type="Proteomes" id="UP000053989">
    <property type="component" value="Unassembled WGS sequence"/>
</dbReference>
<dbReference type="HOGENOM" id="CLU_2905461_0_0_1"/>
<protein>
    <submittedName>
        <fullName evidence="1">Uncharacterized protein</fullName>
    </submittedName>
</protein>
<dbReference type="EMBL" id="KN822118">
    <property type="protein sequence ID" value="KIM56365.1"/>
    <property type="molecule type" value="Genomic_DNA"/>
</dbReference>
<reference evidence="2" key="2">
    <citation type="submission" date="2015-01" db="EMBL/GenBank/DDBJ databases">
        <title>Evolutionary Origins and Diversification of the Mycorrhizal Mutualists.</title>
        <authorList>
            <consortium name="DOE Joint Genome Institute"/>
            <consortium name="Mycorrhizal Genomics Consortium"/>
            <person name="Kohler A."/>
            <person name="Kuo A."/>
            <person name="Nagy L.G."/>
            <person name="Floudas D."/>
            <person name="Copeland A."/>
            <person name="Barry K.W."/>
            <person name="Cichocki N."/>
            <person name="Veneault-Fourrey C."/>
            <person name="LaButti K."/>
            <person name="Lindquist E.A."/>
            <person name="Lipzen A."/>
            <person name="Lundell T."/>
            <person name="Morin E."/>
            <person name="Murat C."/>
            <person name="Riley R."/>
            <person name="Ohm R."/>
            <person name="Sun H."/>
            <person name="Tunlid A."/>
            <person name="Henrissat B."/>
            <person name="Grigoriev I.V."/>
            <person name="Hibbett D.S."/>
            <person name="Martin F."/>
        </authorList>
    </citation>
    <scope>NUCLEOTIDE SEQUENCE [LARGE SCALE GENOMIC DNA]</scope>
    <source>
        <strain evidence="2">Foug A</strain>
    </source>
</reference>
<name>A0A0C3D6G3_9AGAM</name>
<sequence>MVCRSVKSSAAPTGEQREALLTSNLSANLQLLRYKHAYSVNKMAAVFDGAIFHRIGAYVIDT</sequence>
<accession>A0A0C3D6G3</accession>